<dbReference type="Gene3D" id="3.90.226.10">
    <property type="entry name" value="2-enoyl-CoA Hydratase, Chain A, domain 1"/>
    <property type="match status" value="1"/>
</dbReference>
<accession>Q7RT00</accession>
<keyword evidence="1" id="KW-0276">Fatty acid metabolism</keyword>
<dbReference type="EMBL" id="AABL01000054">
    <property type="protein sequence ID" value="EAA21407.1"/>
    <property type="molecule type" value="Genomic_DNA"/>
</dbReference>
<dbReference type="PaxDb" id="73239-Q7RT00"/>
<evidence type="ECO:0000256" key="2">
    <source>
        <dbReference type="ARBA" id="ARBA00023098"/>
    </source>
</evidence>
<evidence type="ECO:0000313" key="5">
    <source>
        <dbReference type="Proteomes" id="UP000008553"/>
    </source>
</evidence>
<dbReference type="PANTHER" id="PTHR43602">
    <property type="match status" value="1"/>
</dbReference>
<dbReference type="PANTHER" id="PTHR43602:SF1">
    <property type="entry name" value="ENOYL-COA HYDRATASE DOMAIN-CONTAINING PROTEIN 3, MITOCHONDRIAL"/>
    <property type="match status" value="1"/>
</dbReference>
<evidence type="ECO:0000256" key="1">
    <source>
        <dbReference type="ARBA" id="ARBA00022832"/>
    </source>
</evidence>
<proteinExistence type="predicted"/>
<evidence type="ECO:0000259" key="3">
    <source>
        <dbReference type="Pfam" id="PF16113"/>
    </source>
</evidence>
<dbReference type="GO" id="GO:0005739">
    <property type="term" value="C:mitochondrion"/>
    <property type="evidence" value="ECO:0007669"/>
    <property type="project" value="TreeGrafter"/>
</dbReference>
<dbReference type="STRING" id="73239.Q7RT00"/>
<gene>
    <name evidence="4" type="ORF">PY00201</name>
</gene>
<dbReference type="Proteomes" id="UP000008553">
    <property type="component" value="Unassembled WGS sequence"/>
</dbReference>
<dbReference type="SUPFAM" id="SSF52096">
    <property type="entry name" value="ClpP/crotonase"/>
    <property type="match status" value="1"/>
</dbReference>
<dbReference type="AlphaFoldDB" id="Q7RT00"/>
<protein>
    <submittedName>
        <fullName evidence="4">Drosophila melanogaster CG5044 gene product</fullName>
    </submittedName>
</protein>
<dbReference type="Pfam" id="PF16113">
    <property type="entry name" value="ECH_2"/>
    <property type="match status" value="1"/>
</dbReference>
<feature type="domain" description="Enoyl-CoA hydratase/isomerase" evidence="3">
    <location>
        <begin position="114"/>
        <end position="323"/>
    </location>
</feature>
<dbReference type="InterPro" id="IPR045004">
    <property type="entry name" value="ECH_dom"/>
</dbReference>
<evidence type="ECO:0000313" key="4">
    <source>
        <dbReference type="EMBL" id="EAA21407.1"/>
    </source>
</evidence>
<keyword evidence="2" id="KW-0443">Lipid metabolism</keyword>
<dbReference type="InterPro" id="IPR052377">
    <property type="entry name" value="Mitochondrial_ECH-domain"/>
</dbReference>
<keyword evidence="5" id="KW-1185">Reference proteome</keyword>
<sequence length="476" mass="55745">MLNNLNYIIRKKKISSVLLLPKKLHSIQKNYIKTSIFKDDDIYIDPLEIHNEQTNKTNYLNCGNPDECVYNRSNVGMSAIIINNKYINIELINKLYKILRNSEVNYTKRFVFLTSLYNDIFNYTYLIFSYKKPFISYCNGKIQGSAGFLTFLANNSSSYFHSSYSYNNLSYSFLPYGGISYILTQLRGSLGLYLALTGLEIKSSDLIWSGLCKRWISDDSLELMEITSESQLEVSEQNANILLEEHFLTVPEIYTLKNYEEIIHEHFKYNNLLYILKKLNISRKSENKKIKNWADQTYQKITSLPPLATHITFEILNILRNYKMDLLKRAQVTNKLWNDLIKNSYKMAYITKEEISMAELKKTIDNELFIKALNLETNALLNFVSCPDILNGITSYLVKNTDRSFNSNYINNNIFEVKKDIIQYFIFYKNNYEYSSCDRPDISLSSLSVLEKYNQNYNSQHGNSHDKLFYQNEVIP</sequence>
<dbReference type="InParanoid" id="Q7RT00"/>
<reference evidence="4 5" key="1">
    <citation type="journal article" date="2002" name="Nature">
        <title>Genome sequence and comparative analysis of the model rodent malaria parasite Plasmodium yoelii yoelii.</title>
        <authorList>
            <person name="Carlton J.M."/>
            <person name="Angiuoli S.V."/>
            <person name="Suh B.B."/>
            <person name="Kooij T.W."/>
            <person name="Pertea M."/>
            <person name="Silva J.C."/>
            <person name="Ermolaeva M.D."/>
            <person name="Allen J.E."/>
            <person name="Selengut J.D."/>
            <person name="Koo H.L."/>
            <person name="Peterson J.D."/>
            <person name="Pop M."/>
            <person name="Kosack D.S."/>
            <person name="Shumway M.F."/>
            <person name="Bidwell S.L."/>
            <person name="Shallom S.J."/>
            <person name="van Aken S.E."/>
            <person name="Riedmuller S.B."/>
            <person name="Feldblyum T.V."/>
            <person name="Cho J.K."/>
            <person name="Quackenbush J."/>
            <person name="Sedegah M."/>
            <person name="Shoaibi A."/>
            <person name="Cummings L.M."/>
            <person name="Florens L."/>
            <person name="Yates J.R."/>
            <person name="Raine J.D."/>
            <person name="Sinden R.E."/>
            <person name="Harris M.A."/>
            <person name="Cunningham D.A."/>
            <person name="Preiser P.R."/>
            <person name="Bergman L.W."/>
            <person name="Vaidya A.B."/>
            <person name="van Lin L.H."/>
            <person name="Janse C.J."/>
            <person name="Waters A.P."/>
            <person name="Smith H.O."/>
            <person name="White O.R."/>
            <person name="Salzberg S.L."/>
            <person name="Venter J.C."/>
            <person name="Fraser C.M."/>
            <person name="Hoffman S.L."/>
            <person name="Gardner M.J."/>
            <person name="Carucci D.J."/>
        </authorList>
    </citation>
    <scope>NUCLEOTIDE SEQUENCE [LARGE SCALE GENOMIC DNA]</scope>
    <source>
        <strain evidence="4 5">17XNL</strain>
    </source>
</reference>
<comment type="caution">
    <text evidence="4">The sequence shown here is derived from an EMBL/GenBank/DDBJ whole genome shotgun (WGS) entry which is preliminary data.</text>
</comment>
<dbReference type="InterPro" id="IPR029045">
    <property type="entry name" value="ClpP/crotonase-like_dom_sf"/>
</dbReference>
<name>Q7RT00_PLAYO</name>
<dbReference type="GO" id="GO:0006631">
    <property type="term" value="P:fatty acid metabolic process"/>
    <property type="evidence" value="ECO:0007669"/>
    <property type="project" value="UniProtKB-KW"/>
</dbReference>
<dbReference type="GO" id="GO:0016836">
    <property type="term" value="F:hydro-lyase activity"/>
    <property type="evidence" value="ECO:0007669"/>
    <property type="project" value="TreeGrafter"/>
</dbReference>
<organism evidence="4 5">
    <name type="scientific">Plasmodium yoelii yoelii</name>
    <dbReference type="NCBI Taxonomy" id="73239"/>
    <lineage>
        <taxon>Eukaryota</taxon>
        <taxon>Sar</taxon>
        <taxon>Alveolata</taxon>
        <taxon>Apicomplexa</taxon>
        <taxon>Aconoidasida</taxon>
        <taxon>Haemosporida</taxon>
        <taxon>Plasmodiidae</taxon>
        <taxon>Plasmodium</taxon>
        <taxon>Plasmodium (Vinckeia)</taxon>
    </lineage>
</organism>